<feature type="transmembrane region" description="Helical" evidence="1">
    <location>
        <begin position="12"/>
        <end position="29"/>
    </location>
</feature>
<name>A0A382JS71_9ZZZZ</name>
<keyword evidence="1" id="KW-0472">Membrane</keyword>
<reference evidence="2" key="1">
    <citation type="submission" date="2018-05" db="EMBL/GenBank/DDBJ databases">
        <authorList>
            <person name="Lanie J.A."/>
            <person name="Ng W.-L."/>
            <person name="Kazmierczak K.M."/>
            <person name="Andrzejewski T.M."/>
            <person name="Davidsen T.M."/>
            <person name="Wayne K.J."/>
            <person name="Tettelin H."/>
            <person name="Glass J.I."/>
            <person name="Rusch D."/>
            <person name="Podicherti R."/>
            <person name="Tsui H.-C.T."/>
            <person name="Winkler M.E."/>
        </authorList>
    </citation>
    <scope>NUCLEOTIDE SEQUENCE</scope>
</reference>
<gene>
    <name evidence="2" type="ORF">METZ01_LOCUS266927</name>
</gene>
<organism evidence="2">
    <name type="scientific">marine metagenome</name>
    <dbReference type="NCBI Taxonomy" id="408172"/>
    <lineage>
        <taxon>unclassified sequences</taxon>
        <taxon>metagenomes</taxon>
        <taxon>ecological metagenomes</taxon>
    </lineage>
</organism>
<proteinExistence type="predicted"/>
<dbReference type="EMBL" id="UINC01075666">
    <property type="protein sequence ID" value="SVC14073.1"/>
    <property type="molecule type" value="Genomic_DNA"/>
</dbReference>
<keyword evidence="1" id="KW-0812">Transmembrane</keyword>
<evidence type="ECO:0000313" key="2">
    <source>
        <dbReference type="EMBL" id="SVC14073.1"/>
    </source>
</evidence>
<keyword evidence="1" id="KW-1133">Transmembrane helix</keyword>
<feature type="non-terminal residue" evidence="2">
    <location>
        <position position="30"/>
    </location>
</feature>
<dbReference type="AlphaFoldDB" id="A0A382JS71"/>
<protein>
    <submittedName>
        <fullName evidence="2">Uncharacterized protein</fullName>
    </submittedName>
</protein>
<accession>A0A382JS71</accession>
<evidence type="ECO:0000256" key="1">
    <source>
        <dbReference type="SAM" id="Phobius"/>
    </source>
</evidence>
<sequence length="30" mass="3577">MDNIVTKFLSRHPLYLIFLTILLTAFFSYV</sequence>